<dbReference type="Proteomes" id="UP000326759">
    <property type="component" value="Unassembled WGS sequence"/>
</dbReference>
<comment type="caution">
    <text evidence="6">Lacks conserved residue(s) required for the propagation of feature annotation.</text>
</comment>
<dbReference type="InterPro" id="IPR024079">
    <property type="entry name" value="MetalloPept_cat_dom_sf"/>
</dbReference>
<feature type="binding site" evidence="6">
    <location>
        <position position="123"/>
    </location>
    <ligand>
        <name>Zn(2+)</name>
        <dbReference type="ChEBI" id="CHEBI:29105"/>
        <note>catalytic</note>
    </ligand>
</feature>
<feature type="non-terminal residue" evidence="10">
    <location>
        <position position="1"/>
    </location>
</feature>
<accession>A0A5N5T3R0</accession>
<evidence type="ECO:0000256" key="3">
    <source>
        <dbReference type="ARBA" id="ARBA00022801"/>
    </source>
</evidence>
<dbReference type="EMBL" id="SEYY01011569">
    <property type="protein sequence ID" value="KAB7501143.1"/>
    <property type="molecule type" value="Genomic_DNA"/>
</dbReference>
<dbReference type="CDD" id="cd04280">
    <property type="entry name" value="ZnMc_astacin_like"/>
    <property type="match status" value="1"/>
</dbReference>
<evidence type="ECO:0000313" key="11">
    <source>
        <dbReference type="Proteomes" id="UP000326759"/>
    </source>
</evidence>
<evidence type="ECO:0000256" key="4">
    <source>
        <dbReference type="ARBA" id="ARBA00022833"/>
    </source>
</evidence>
<proteinExistence type="predicted"/>
<evidence type="ECO:0000256" key="6">
    <source>
        <dbReference type="PROSITE-ProRule" id="PRU01211"/>
    </source>
</evidence>
<dbReference type="GO" id="GO:0004222">
    <property type="term" value="F:metalloendopeptidase activity"/>
    <property type="evidence" value="ECO:0007669"/>
    <property type="project" value="UniProtKB-UniRule"/>
</dbReference>
<feature type="binding site" evidence="6">
    <location>
        <position position="129"/>
    </location>
    <ligand>
        <name>Zn(2+)</name>
        <dbReference type="ChEBI" id="CHEBI:29105"/>
        <note>catalytic</note>
    </ligand>
</feature>
<sequence length="223" mass="25645">KQLDSLIRKIPNTMNPSIFSICLSVILAYTTAKSAEDEASKPNKLGNPDEWGGDFQGDIKLSPKSRNGLRSEEYRWPNGVVPYTFAPNFRCYSYIGKQGGRQVINLPTWCTKSFGSVLHEMYHALGFFHEQSRSDRDDFVDINWDNIEEGMETNFNLYGPDITNDFSTDYDYGSLMHYSPYAFSTNGEKTIETKDKRYSEDIGQREELSDNDIQKLLKMYKCL</sequence>
<dbReference type="GO" id="GO:0008270">
    <property type="term" value="F:zinc ion binding"/>
    <property type="evidence" value="ECO:0007669"/>
    <property type="project" value="UniProtKB-UniRule"/>
</dbReference>
<dbReference type="PROSITE" id="PS51864">
    <property type="entry name" value="ASTACIN"/>
    <property type="match status" value="1"/>
</dbReference>
<dbReference type="PANTHER" id="PTHR10127">
    <property type="entry name" value="DISCOIDIN, CUB, EGF, LAMININ , AND ZINC METALLOPROTEASE DOMAIN CONTAINING"/>
    <property type="match status" value="1"/>
</dbReference>
<keyword evidence="2 6" id="KW-0479">Metal-binding</keyword>
<dbReference type="InterPro" id="IPR034035">
    <property type="entry name" value="Astacin-like_dom"/>
</dbReference>
<protein>
    <recommendedName>
        <fullName evidence="7">Metalloendopeptidase</fullName>
        <ecNumber evidence="7">3.4.24.-</ecNumber>
    </recommendedName>
</protein>
<comment type="caution">
    <text evidence="10">The sequence shown here is derived from an EMBL/GenBank/DDBJ whole genome shotgun (WGS) entry which is preliminary data.</text>
</comment>
<keyword evidence="1 6" id="KW-0645">Protease</keyword>
<organism evidence="10 11">
    <name type="scientific">Armadillidium nasatum</name>
    <dbReference type="NCBI Taxonomy" id="96803"/>
    <lineage>
        <taxon>Eukaryota</taxon>
        <taxon>Metazoa</taxon>
        <taxon>Ecdysozoa</taxon>
        <taxon>Arthropoda</taxon>
        <taxon>Crustacea</taxon>
        <taxon>Multicrustacea</taxon>
        <taxon>Malacostraca</taxon>
        <taxon>Eumalacostraca</taxon>
        <taxon>Peracarida</taxon>
        <taxon>Isopoda</taxon>
        <taxon>Oniscidea</taxon>
        <taxon>Crinocheta</taxon>
        <taxon>Armadillidiidae</taxon>
        <taxon>Armadillidium</taxon>
    </lineage>
</organism>
<evidence type="ECO:0000259" key="9">
    <source>
        <dbReference type="PROSITE" id="PS51864"/>
    </source>
</evidence>
<feature type="domain" description="Peptidase M12A" evidence="9">
    <location>
        <begin position="91"/>
        <end position="223"/>
    </location>
</feature>
<feature type="region of interest" description="Disordered" evidence="8">
    <location>
        <begin position="37"/>
        <end position="57"/>
    </location>
</feature>
<name>A0A5N5T3R0_9CRUS</name>
<dbReference type="InterPro" id="IPR001506">
    <property type="entry name" value="Peptidase_M12A"/>
</dbReference>
<feature type="active site" evidence="6">
    <location>
        <position position="120"/>
    </location>
</feature>
<dbReference type="GO" id="GO:0006508">
    <property type="term" value="P:proteolysis"/>
    <property type="evidence" value="ECO:0007669"/>
    <property type="project" value="UniProtKB-KW"/>
</dbReference>
<dbReference type="Pfam" id="PF01400">
    <property type="entry name" value="Astacin"/>
    <property type="match status" value="1"/>
</dbReference>
<dbReference type="PRINTS" id="PR00480">
    <property type="entry name" value="ASTACIN"/>
</dbReference>
<gene>
    <name evidence="10" type="primary">nas-4_1</name>
    <name evidence="10" type="ORF">Anas_02126</name>
</gene>
<reference evidence="10 11" key="1">
    <citation type="journal article" date="2019" name="PLoS Biol.">
        <title>Sex chromosomes control vertical transmission of feminizing Wolbachia symbionts in an isopod.</title>
        <authorList>
            <person name="Becking T."/>
            <person name="Chebbi M.A."/>
            <person name="Giraud I."/>
            <person name="Moumen B."/>
            <person name="Laverre T."/>
            <person name="Caubet Y."/>
            <person name="Peccoud J."/>
            <person name="Gilbert C."/>
            <person name="Cordaux R."/>
        </authorList>
    </citation>
    <scope>NUCLEOTIDE SEQUENCE [LARGE SCALE GENOMIC DNA]</scope>
    <source>
        <strain evidence="10">ANa2</strain>
        <tissue evidence="10">Whole body excluding digestive tract and cuticle</tissue>
    </source>
</reference>
<evidence type="ECO:0000256" key="8">
    <source>
        <dbReference type="SAM" id="MobiDB-lite"/>
    </source>
</evidence>
<evidence type="ECO:0000256" key="7">
    <source>
        <dbReference type="RuleBase" id="RU361183"/>
    </source>
</evidence>
<dbReference type="SUPFAM" id="SSF55486">
    <property type="entry name" value="Metalloproteases ('zincins'), catalytic domain"/>
    <property type="match status" value="1"/>
</dbReference>
<comment type="cofactor">
    <cofactor evidence="6 7">
        <name>Zn(2+)</name>
        <dbReference type="ChEBI" id="CHEBI:29105"/>
    </cofactor>
    <text evidence="6 7">Binds 1 zinc ion per subunit.</text>
</comment>
<dbReference type="SMART" id="SM00235">
    <property type="entry name" value="ZnMc"/>
    <property type="match status" value="1"/>
</dbReference>
<dbReference type="PANTHER" id="PTHR10127:SF780">
    <property type="entry name" value="METALLOENDOPEPTIDASE"/>
    <property type="match status" value="1"/>
</dbReference>
<dbReference type="AlphaFoldDB" id="A0A5N5T3R0"/>
<dbReference type="Gene3D" id="3.40.390.10">
    <property type="entry name" value="Collagenase (Catalytic Domain)"/>
    <property type="match status" value="1"/>
</dbReference>
<feature type="binding site" evidence="6">
    <location>
        <position position="119"/>
    </location>
    <ligand>
        <name>Zn(2+)</name>
        <dbReference type="ChEBI" id="CHEBI:29105"/>
        <note>catalytic</note>
    </ligand>
</feature>
<dbReference type="EC" id="3.4.24.-" evidence="7"/>
<keyword evidence="4 6" id="KW-0862">Zinc</keyword>
<evidence type="ECO:0000256" key="5">
    <source>
        <dbReference type="ARBA" id="ARBA00023049"/>
    </source>
</evidence>
<evidence type="ECO:0000313" key="10">
    <source>
        <dbReference type="EMBL" id="KAB7501143.1"/>
    </source>
</evidence>
<keyword evidence="5 6" id="KW-0482">Metalloprotease</keyword>
<keyword evidence="11" id="KW-1185">Reference proteome</keyword>
<evidence type="ECO:0000256" key="2">
    <source>
        <dbReference type="ARBA" id="ARBA00022723"/>
    </source>
</evidence>
<keyword evidence="3 6" id="KW-0378">Hydrolase</keyword>
<dbReference type="OrthoDB" id="291007at2759"/>
<dbReference type="InterPro" id="IPR006026">
    <property type="entry name" value="Peptidase_Metallo"/>
</dbReference>
<evidence type="ECO:0000256" key="1">
    <source>
        <dbReference type="ARBA" id="ARBA00022670"/>
    </source>
</evidence>